<feature type="domain" description="Reverse transcriptase" evidence="2">
    <location>
        <begin position="1"/>
        <end position="291"/>
    </location>
</feature>
<accession>A0A446CFI4</accession>
<protein>
    <recommendedName>
        <fullName evidence="2">Reverse transcriptase domain-containing protein</fullName>
    </recommendedName>
</protein>
<dbReference type="AlphaFoldDB" id="A0A446CFI4"/>
<dbReference type="Pfam" id="PF00078">
    <property type="entry name" value="RVT_1"/>
    <property type="match status" value="1"/>
</dbReference>
<dbReference type="InterPro" id="IPR051083">
    <property type="entry name" value="GrpII_Intron_Splice-Mob/Def"/>
</dbReference>
<dbReference type="RefSeq" id="WP_129240888.1">
    <property type="nucleotide sequence ID" value="NZ_UFQC01000010.1"/>
</dbReference>
<dbReference type="EMBL" id="UFQC01000010">
    <property type="protein sequence ID" value="SSW66640.1"/>
    <property type="molecule type" value="Genomic_DNA"/>
</dbReference>
<name>A0A446CFI4_9BURK</name>
<proteinExistence type="inferred from homology"/>
<dbReference type="CDD" id="cd01646">
    <property type="entry name" value="RT_Bac_retron_I"/>
    <property type="match status" value="1"/>
</dbReference>
<dbReference type="PANTHER" id="PTHR34047">
    <property type="entry name" value="NUCLEAR INTRON MATURASE 1, MITOCHONDRIAL-RELATED"/>
    <property type="match status" value="1"/>
</dbReference>
<dbReference type="PROSITE" id="PS50878">
    <property type="entry name" value="RT_POL"/>
    <property type="match status" value="1"/>
</dbReference>
<evidence type="ECO:0000259" key="2">
    <source>
        <dbReference type="PROSITE" id="PS50878"/>
    </source>
</evidence>
<evidence type="ECO:0000313" key="4">
    <source>
        <dbReference type="Proteomes" id="UP000289465"/>
    </source>
</evidence>
<organism evidence="3 4">
    <name type="scientific">Achromobacter veterisilvae</name>
    <dbReference type="NCBI Taxonomy" id="2069367"/>
    <lineage>
        <taxon>Bacteria</taxon>
        <taxon>Pseudomonadati</taxon>
        <taxon>Pseudomonadota</taxon>
        <taxon>Betaproteobacteria</taxon>
        <taxon>Burkholderiales</taxon>
        <taxon>Alcaligenaceae</taxon>
        <taxon>Achromobacter</taxon>
    </lineage>
</organism>
<comment type="similarity">
    <text evidence="1">Belongs to the bacterial reverse transcriptase family.</text>
</comment>
<dbReference type="InterPro" id="IPR000477">
    <property type="entry name" value="RT_dom"/>
</dbReference>
<dbReference type="Proteomes" id="UP000289465">
    <property type="component" value="Unassembled WGS sequence"/>
</dbReference>
<reference evidence="3 4" key="1">
    <citation type="submission" date="2018-07" db="EMBL/GenBank/DDBJ databases">
        <authorList>
            <person name="Peeters C."/>
        </authorList>
    </citation>
    <scope>NUCLEOTIDE SEQUENCE [LARGE SCALE GENOMIC DNA]</scope>
    <source>
        <strain evidence="3 4">LMG 30378</strain>
    </source>
</reference>
<dbReference type="OrthoDB" id="9793236at2"/>
<dbReference type="SUPFAM" id="SSF56672">
    <property type="entry name" value="DNA/RNA polymerases"/>
    <property type="match status" value="1"/>
</dbReference>
<gene>
    <name evidence="3" type="ORF">AVE30378_02179</name>
</gene>
<evidence type="ECO:0000313" key="3">
    <source>
        <dbReference type="EMBL" id="SSW66640.1"/>
    </source>
</evidence>
<evidence type="ECO:0000256" key="1">
    <source>
        <dbReference type="ARBA" id="ARBA00034120"/>
    </source>
</evidence>
<dbReference type="InterPro" id="IPR043502">
    <property type="entry name" value="DNA/RNA_pol_sf"/>
</dbReference>
<dbReference type="PANTHER" id="PTHR34047:SF8">
    <property type="entry name" value="PROTEIN YKFC"/>
    <property type="match status" value="1"/>
</dbReference>
<sequence length="368" mass="42498">MDSSYTFALLLQAYYDCRKHKRNTASALRFELNLERNIIALHEDLLNGSYRPGKSVCFAITRPKPREVWAADFPDRIVHHLVYNHLAPIFHPRFIADSCACIPGRGTLYAAQRLEKHVRSVTQNWRRPAMYCKMDLANFFVSIDKRALWPLLANRIPAAWWRNLTRTVLFHDPRDSVDIRGRPSVLTKVPQHKRLMTAPKDHGLPIGNLSSQFFANVLLNQLDQHVKHHIRARHYVRYVDDFVLVHESRDWIDAAHDAINAFLPGLNLALNPTKTIRQPVARGVDFAGFVVKPHRLEARRRTVRHALRRIEAAPADSLYETGNSYLGLLRHADTRHDRARIANALRKRGLTISVDLTRAFRPRNIPQE</sequence>